<feature type="transmembrane region" description="Helical" evidence="1">
    <location>
        <begin position="111"/>
        <end position="132"/>
    </location>
</feature>
<keyword evidence="1" id="KW-1133">Transmembrane helix</keyword>
<dbReference type="Gene3D" id="1.10.287.70">
    <property type="match status" value="1"/>
</dbReference>
<dbReference type="InterPro" id="IPR013099">
    <property type="entry name" value="K_chnl_dom"/>
</dbReference>
<dbReference type="EMBL" id="JACHXZ010000001">
    <property type="protein sequence ID" value="MBB3167071.1"/>
    <property type="molecule type" value="Genomic_DNA"/>
</dbReference>
<evidence type="ECO:0000313" key="3">
    <source>
        <dbReference type="EMBL" id="MBB3167071.1"/>
    </source>
</evidence>
<dbReference type="AlphaFoldDB" id="A0A839UJX3"/>
<dbReference type="Pfam" id="PF07885">
    <property type="entry name" value="Ion_trans_2"/>
    <property type="match status" value="1"/>
</dbReference>
<keyword evidence="1" id="KW-0472">Membrane</keyword>
<evidence type="ECO:0000256" key="1">
    <source>
        <dbReference type="SAM" id="Phobius"/>
    </source>
</evidence>
<dbReference type="Proteomes" id="UP000559987">
    <property type="component" value="Unassembled WGS sequence"/>
</dbReference>
<dbReference type="SUPFAM" id="SSF81324">
    <property type="entry name" value="Voltage-gated potassium channels"/>
    <property type="match status" value="1"/>
</dbReference>
<proteinExistence type="predicted"/>
<feature type="domain" description="Potassium channel" evidence="2">
    <location>
        <begin position="53"/>
        <end position="130"/>
    </location>
</feature>
<dbReference type="RefSeq" id="WP_183907484.1">
    <property type="nucleotide sequence ID" value="NZ_JACHXZ010000001.1"/>
</dbReference>
<name>A0A839UJX3_9GAMM</name>
<evidence type="ECO:0000313" key="4">
    <source>
        <dbReference type="Proteomes" id="UP000559987"/>
    </source>
</evidence>
<feature type="transmembrane region" description="Helical" evidence="1">
    <location>
        <begin position="72"/>
        <end position="91"/>
    </location>
</feature>
<reference evidence="3 4" key="1">
    <citation type="submission" date="2020-08" db="EMBL/GenBank/DDBJ databases">
        <title>Genomic Encyclopedia of Type Strains, Phase III (KMG-III): the genomes of soil and plant-associated and newly described type strains.</title>
        <authorList>
            <person name="Whitman W."/>
        </authorList>
    </citation>
    <scope>NUCLEOTIDE SEQUENCE [LARGE SCALE GENOMIC DNA]</scope>
    <source>
        <strain evidence="3 4">CECT 8571</strain>
    </source>
</reference>
<feature type="transmembrane region" description="Helical" evidence="1">
    <location>
        <begin position="39"/>
        <end position="65"/>
    </location>
</feature>
<accession>A0A839UJX3</accession>
<gene>
    <name evidence="3" type="ORF">FHS30_000247</name>
</gene>
<sequence>MIAAVILNCLVVAMAVLTHYEFLYRITIIVPKMPIKHRYRIVFGVFGALIAHAIEVWIFAFAYYYMTHTAGWGALVGNFNGSLMDCVYFSFTVFSTVGFGDIEPVGNLRFLTGIESLTGLVLITWSASFLFFEMQRYWGEKSAP</sequence>
<organism evidence="3 4">
    <name type="scientific">Simiduia aestuariiviva</name>
    <dbReference type="NCBI Taxonomy" id="1510459"/>
    <lineage>
        <taxon>Bacteria</taxon>
        <taxon>Pseudomonadati</taxon>
        <taxon>Pseudomonadota</taxon>
        <taxon>Gammaproteobacteria</taxon>
        <taxon>Cellvibrionales</taxon>
        <taxon>Cellvibrionaceae</taxon>
        <taxon>Simiduia</taxon>
    </lineage>
</organism>
<keyword evidence="4" id="KW-1185">Reference proteome</keyword>
<protein>
    <recommendedName>
        <fullName evidence="2">Potassium channel domain-containing protein</fullName>
    </recommendedName>
</protein>
<keyword evidence="1" id="KW-0812">Transmembrane</keyword>
<comment type="caution">
    <text evidence="3">The sequence shown here is derived from an EMBL/GenBank/DDBJ whole genome shotgun (WGS) entry which is preliminary data.</text>
</comment>
<evidence type="ECO:0000259" key="2">
    <source>
        <dbReference type="Pfam" id="PF07885"/>
    </source>
</evidence>